<accession>A0A2K2CHH1</accession>
<dbReference type="InterPro" id="IPR056594">
    <property type="entry name" value="AT5G49610-like_b-prop"/>
</dbReference>
<keyword evidence="4" id="KW-1185">Reference proteome</keyword>
<protein>
    <recommendedName>
        <fullName evidence="1">F-box protein AT5G49610-like beta-propeller domain-containing protein</fullName>
    </recommendedName>
</protein>
<reference evidence="2" key="2">
    <citation type="submission" date="2017-06" db="EMBL/GenBank/DDBJ databases">
        <title>WGS assembly of Brachypodium distachyon.</title>
        <authorList>
            <consortium name="The International Brachypodium Initiative"/>
            <person name="Lucas S."/>
            <person name="Harmon-Smith M."/>
            <person name="Lail K."/>
            <person name="Tice H."/>
            <person name="Grimwood J."/>
            <person name="Bruce D."/>
            <person name="Barry K."/>
            <person name="Shu S."/>
            <person name="Lindquist E."/>
            <person name="Wang M."/>
            <person name="Pitluck S."/>
            <person name="Vogel J.P."/>
            <person name="Garvin D.F."/>
            <person name="Mockler T.C."/>
            <person name="Schmutz J."/>
            <person name="Rokhsar D."/>
            <person name="Bevan M.W."/>
        </authorList>
    </citation>
    <scope>NUCLEOTIDE SEQUENCE</scope>
    <source>
        <strain evidence="2">Bd21</strain>
    </source>
</reference>
<dbReference type="PANTHER" id="PTHR32133:SF392">
    <property type="entry name" value="F-BOX DOMAIN-CONTAINING PROTEIN"/>
    <property type="match status" value="1"/>
</dbReference>
<dbReference type="SUPFAM" id="SSF81383">
    <property type="entry name" value="F-box domain"/>
    <property type="match status" value="1"/>
</dbReference>
<dbReference type="Gramene" id="PNT61476">
    <property type="protein sequence ID" value="PNT61476"/>
    <property type="gene ID" value="BRADI_5g15619v3"/>
</dbReference>
<name>A0A2K2CHH1_BRADI</name>
<dbReference type="EMBL" id="CM000884">
    <property type="protein sequence ID" value="PNT61476.1"/>
    <property type="molecule type" value="Genomic_DNA"/>
</dbReference>
<reference evidence="2 3" key="1">
    <citation type="journal article" date="2010" name="Nature">
        <title>Genome sequencing and analysis of the model grass Brachypodium distachyon.</title>
        <authorList>
            <consortium name="International Brachypodium Initiative"/>
        </authorList>
    </citation>
    <scope>NUCLEOTIDE SEQUENCE [LARGE SCALE GENOMIC DNA]</scope>
    <source>
        <strain evidence="2 3">Bd21</strain>
    </source>
</reference>
<dbReference type="AlphaFoldDB" id="A0A2K2CHH1"/>
<proteinExistence type="predicted"/>
<dbReference type="InParanoid" id="A0A2K2CHH1"/>
<evidence type="ECO:0000313" key="3">
    <source>
        <dbReference type="EnsemblPlants" id="PNT61476"/>
    </source>
</evidence>
<evidence type="ECO:0000313" key="2">
    <source>
        <dbReference type="EMBL" id="PNT61476.1"/>
    </source>
</evidence>
<dbReference type="EnsemblPlants" id="PNT61476">
    <property type="protein sequence ID" value="PNT61476"/>
    <property type="gene ID" value="BRADI_5g15619v3"/>
</dbReference>
<reference evidence="3" key="3">
    <citation type="submission" date="2018-08" db="UniProtKB">
        <authorList>
            <consortium name="EnsemblPlants"/>
        </authorList>
    </citation>
    <scope>IDENTIFICATION</scope>
    <source>
        <strain evidence="3">cv. Bd21</strain>
    </source>
</reference>
<sequence>MSVPSLMNDVVEEVLLRFPPDDPACLVRASLICKPWRRLLAGAAFRRRYRELHGGPHLLGLLHTPISATTHDSPPTSAFRPAEPDHFKWHLLDCRHGRALFYTTHPPYIEEHVVWDPLTDEQPARSRALGRCSVPWKAATTPAARAGPSVWSSSTPKLGCPCSTSAAYTRRRLARGASGSLFHDPCGRIAVEMAPSVLVGDVLYFNASGSKDIIEYQLTTPRLSISELPLLSDGRLMVAENGGLGFASLDDTSLTLWSRQTTTKGEERWAQCRAIDLKKLLPDGSVPVSRWEHYPSASLSGVAERAGIIFVATGLCVYMVELKSGRVRNVLVLDELDPRQAVVPYMNFYFPAMEAVSADEEDQQGVYFQ</sequence>
<evidence type="ECO:0000259" key="1">
    <source>
        <dbReference type="Pfam" id="PF23635"/>
    </source>
</evidence>
<organism evidence="2">
    <name type="scientific">Brachypodium distachyon</name>
    <name type="common">Purple false brome</name>
    <name type="synonym">Trachynia distachya</name>
    <dbReference type="NCBI Taxonomy" id="15368"/>
    <lineage>
        <taxon>Eukaryota</taxon>
        <taxon>Viridiplantae</taxon>
        <taxon>Streptophyta</taxon>
        <taxon>Embryophyta</taxon>
        <taxon>Tracheophyta</taxon>
        <taxon>Spermatophyta</taxon>
        <taxon>Magnoliopsida</taxon>
        <taxon>Liliopsida</taxon>
        <taxon>Poales</taxon>
        <taxon>Poaceae</taxon>
        <taxon>BOP clade</taxon>
        <taxon>Pooideae</taxon>
        <taxon>Stipodae</taxon>
        <taxon>Brachypodieae</taxon>
        <taxon>Brachypodium</taxon>
    </lineage>
</organism>
<dbReference type="Proteomes" id="UP000008810">
    <property type="component" value="Chromosome 5"/>
</dbReference>
<dbReference type="PANTHER" id="PTHR32133">
    <property type="entry name" value="OS07G0120400 PROTEIN"/>
    <property type="match status" value="1"/>
</dbReference>
<dbReference type="InterPro" id="IPR036047">
    <property type="entry name" value="F-box-like_dom_sf"/>
</dbReference>
<evidence type="ECO:0000313" key="4">
    <source>
        <dbReference type="Proteomes" id="UP000008810"/>
    </source>
</evidence>
<gene>
    <name evidence="2" type="ORF">BRADI_5g15619v3</name>
</gene>
<dbReference type="ExpressionAtlas" id="A0A2K2CHH1">
    <property type="expression patterns" value="baseline"/>
</dbReference>
<feature type="domain" description="F-box protein AT5G49610-like beta-propeller" evidence="1">
    <location>
        <begin position="195"/>
        <end position="351"/>
    </location>
</feature>
<dbReference type="Pfam" id="PF23635">
    <property type="entry name" value="Beta-prop_AT5G49610-like"/>
    <property type="match status" value="1"/>
</dbReference>